<keyword evidence="3" id="KW-1185">Reference proteome</keyword>
<evidence type="ECO:0000313" key="3">
    <source>
        <dbReference type="Proteomes" id="UP000600026"/>
    </source>
</evidence>
<proteinExistence type="predicted"/>
<evidence type="ECO:0000256" key="1">
    <source>
        <dbReference type="SAM" id="MobiDB-lite"/>
    </source>
</evidence>
<reference evidence="2" key="1">
    <citation type="submission" date="2020-09" db="EMBL/GenBank/DDBJ databases">
        <title>Whole genome shotgun sequence of Streptomyces xanthophaeus NBRC 12829.</title>
        <authorList>
            <person name="Komaki H."/>
            <person name="Tamura T."/>
        </authorList>
    </citation>
    <scope>NUCLEOTIDE SEQUENCE</scope>
    <source>
        <strain evidence="2">NBRC 12829</strain>
    </source>
</reference>
<organism evidence="2 3">
    <name type="scientific">Streptomyces xanthophaeus</name>
    <dbReference type="NCBI Taxonomy" id="67385"/>
    <lineage>
        <taxon>Bacteria</taxon>
        <taxon>Bacillati</taxon>
        <taxon>Actinomycetota</taxon>
        <taxon>Actinomycetes</taxon>
        <taxon>Kitasatosporales</taxon>
        <taxon>Streptomycetaceae</taxon>
        <taxon>Streptomyces</taxon>
    </lineage>
</organism>
<dbReference type="OrthoDB" id="4231759at2"/>
<comment type="caution">
    <text evidence="2">The sequence shown here is derived from an EMBL/GenBank/DDBJ whole genome shotgun (WGS) entry which is preliminary data.</text>
</comment>
<evidence type="ECO:0000313" key="2">
    <source>
        <dbReference type="EMBL" id="GHI86363.1"/>
    </source>
</evidence>
<feature type="region of interest" description="Disordered" evidence="1">
    <location>
        <begin position="65"/>
        <end position="91"/>
    </location>
</feature>
<dbReference type="Proteomes" id="UP000600026">
    <property type="component" value="Unassembled WGS sequence"/>
</dbReference>
<sequence length="185" mass="19160">MRVWTGAKVRACLGAALGGVIVLSSAGCSPEQRPLAAVYVDQQGAAHALLRPCGGDGRVRAPGLRGTGLRGADGPAPEGAQDVAPGASPTEESWNGWYAPGLHEAADFPLFAPPASWAAESRGPQDLVPGHSYELAFADPDDSYAYSASVTFDARRLAGLPAGEVLTLRGTMTREAFEDLARQAC</sequence>
<name>A0A919H469_9ACTN</name>
<dbReference type="EMBL" id="BNEE01000006">
    <property type="protein sequence ID" value="GHI86363.1"/>
    <property type="molecule type" value="Genomic_DNA"/>
</dbReference>
<evidence type="ECO:0008006" key="4">
    <source>
        <dbReference type="Google" id="ProtNLM"/>
    </source>
</evidence>
<gene>
    <name evidence="2" type="ORF">Sxan_37270</name>
</gene>
<dbReference type="AlphaFoldDB" id="A0A919H469"/>
<dbReference type="RefSeq" id="WP_051859175.1">
    <property type="nucleotide sequence ID" value="NZ_BNEE01000006.1"/>
</dbReference>
<accession>A0A919H469</accession>
<dbReference type="PROSITE" id="PS51257">
    <property type="entry name" value="PROKAR_LIPOPROTEIN"/>
    <property type="match status" value="1"/>
</dbReference>
<protein>
    <recommendedName>
        <fullName evidence="4">Lipoprotein</fullName>
    </recommendedName>
</protein>